<sequence>MPFYPPYQDRDGDPSEAAEQAQQEADHLRDVEQDRQMVTDDPEPHCSCNSAAQDPNCHIDHSLSAIEASIAFGQGRPSTEGLGLPHYSKEEYGIGGILNYSYWNCNGAVAIVAIEGAVADWAAYVGGPSPLVRSEEETVRWVCRMGAKLSRQQAHRWFPDLPIEAYRE</sequence>
<feature type="region of interest" description="Disordered" evidence="1">
    <location>
        <begin position="1"/>
        <end position="46"/>
    </location>
</feature>
<dbReference type="EMBL" id="LAZR01008904">
    <property type="protein sequence ID" value="KKM75855.1"/>
    <property type="molecule type" value="Genomic_DNA"/>
</dbReference>
<proteinExistence type="predicted"/>
<name>A0A0F9MGT1_9ZZZZ</name>
<comment type="caution">
    <text evidence="2">The sequence shown here is derived from an EMBL/GenBank/DDBJ whole genome shotgun (WGS) entry which is preliminary data.</text>
</comment>
<feature type="compositionally biased region" description="Basic and acidic residues" evidence="1">
    <location>
        <begin position="24"/>
        <end position="44"/>
    </location>
</feature>
<gene>
    <name evidence="2" type="ORF">LCGC14_1386140</name>
</gene>
<evidence type="ECO:0000256" key="1">
    <source>
        <dbReference type="SAM" id="MobiDB-lite"/>
    </source>
</evidence>
<accession>A0A0F9MGT1</accession>
<organism evidence="2">
    <name type="scientific">marine sediment metagenome</name>
    <dbReference type="NCBI Taxonomy" id="412755"/>
    <lineage>
        <taxon>unclassified sequences</taxon>
        <taxon>metagenomes</taxon>
        <taxon>ecological metagenomes</taxon>
    </lineage>
</organism>
<protein>
    <submittedName>
        <fullName evidence="2">Uncharacterized protein</fullName>
    </submittedName>
</protein>
<reference evidence="2" key="1">
    <citation type="journal article" date="2015" name="Nature">
        <title>Complex archaea that bridge the gap between prokaryotes and eukaryotes.</title>
        <authorList>
            <person name="Spang A."/>
            <person name="Saw J.H."/>
            <person name="Jorgensen S.L."/>
            <person name="Zaremba-Niedzwiedzka K."/>
            <person name="Martijn J."/>
            <person name="Lind A.E."/>
            <person name="van Eijk R."/>
            <person name="Schleper C."/>
            <person name="Guy L."/>
            <person name="Ettema T.J."/>
        </authorList>
    </citation>
    <scope>NUCLEOTIDE SEQUENCE</scope>
</reference>
<evidence type="ECO:0000313" key="2">
    <source>
        <dbReference type="EMBL" id="KKM75855.1"/>
    </source>
</evidence>
<dbReference type="AlphaFoldDB" id="A0A0F9MGT1"/>